<reference evidence="5" key="1">
    <citation type="submission" date="2018-02" db="EMBL/GenBank/DDBJ databases">
        <title>Genome sequencing of Solimonas sp. HR-BB.</title>
        <authorList>
            <person name="Lee Y."/>
            <person name="Jeon C.O."/>
        </authorList>
    </citation>
    <scope>NUCLEOTIDE SEQUENCE [LARGE SCALE GENOMIC DNA]</scope>
    <source>
        <strain evidence="5">HR-E</strain>
    </source>
</reference>
<comment type="caution">
    <text evidence="4">The sequence shown here is derived from an EMBL/GenBank/DDBJ whole genome shotgun (WGS) entry which is preliminary data.</text>
</comment>
<dbReference type="EMBL" id="PTQZ01000076">
    <property type="protein sequence ID" value="PQA45327.1"/>
    <property type="molecule type" value="Genomic_DNA"/>
</dbReference>
<dbReference type="Pfam" id="PF04333">
    <property type="entry name" value="MlaA"/>
    <property type="match status" value="1"/>
</dbReference>
<accession>A0A2P6ASZ2</accession>
<dbReference type="PRINTS" id="PR01805">
    <property type="entry name" value="VACJLIPOPROT"/>
</dbReference>
<evidence type="ECO:0000313" key="5">
    <source>
        <dbReference type="Proteomes" id="UP000243900"/>
    </source>
</evidence>
<dbReference type="Proteomes" id="UP000243900">
    <property type="component" value="Unassembled WGS sequence"/>
</dbReference>
<keyword evidence="2 3" id="KW-0732">Signal</keyword>
<evidence type="ECO:0000256" key="3">
    <source>
        <dbReference type="SAM" id="SignalP"/>
    </source>
</evidence>
<sequence length="248" mass="26829">MAMSMSFAVRARLLPLATLLALAGPAVAADPADPWEGLNRGVFVFNEQLDNYVAKPAAKVYQKVVPRPVDNAVSRFFNNLTSPLTLVNQLLQGKPADAAATTSRLIFNSTLGLGGLFDIAEKMGVPRKKEDFGQTLAVWGVGAGPYVMLPVLGPSTVRDFFGRAADGLADPRAHMNAEAAYGLAALDLLDTRADLLSAEKVIEGDRYTFIREFYLQQRAFAIADGKIEKDEFLDEDFDDEDEPGSAAE</sequence>
<dbReference type="AlphaFoldDB" id="A0A2P6ASZ2"/>
<dbReference type="PANTHER" id="PTHR30035:SF3">
    <property type="entry name" value="INTERMEMBRANE PHOSPHOLIPID TRANSPORT SYSTEM LIPOPROTEIN MLAA"/>
    <property type="match status" value="1"/>
</dbReference>
<evidence type="ECO:0008006" key="6">
    <source>
        <dbReference type="Google" id="ProtNLM"/>
    </source>
</evidence>
<proteinExistence type="inferred from homology"/>
<dbReference type="OrthoDB" id="9785326at2"/>
<feature type="signal peptide" evidence="3">
    <location>
        <begin position="1"/>
        <end position="28"/>
    </location>
</feature>
<dbReference type="InterPro" id="IPR007428">
    <property type="entry name" value="MlaA"/>
</dbReference>
<feature type="chain" id="PRO_5015184474" description="ABC transporter" evidence="3">
    <location>
        <begin position="29"/>
        <end position="248"/>
    </location>
</feature>
<protein>
    <recommendedName>
        <fullName evidence="6">ABC transporter</fullName>
    </recommendedName>
</protein>
<gene>
    <name evidence="4" type="ORF">C5O18_04560</name>
</gene>
<evidence type="ECO:0000256" key="2">
    <source>
        <dbReference type="ARBA" id="ARBA00022729"/>
    </source>
</evidence>
<keyword evidence="5" id="KW-1185">Reference proteome</keyword>
<evidence type="ECO:0000313" key="4">
    <source>
        <dbReference type="EMBL" id="PQA45327.1"/>
    </source>
</evidence>
<dbReference type="GO" id="GO:0016020">
    <property type="term" value="C:membrane"/>
    <property type="evidence" value="ECO:0007669"/>
    <property type="project" value="InterPro"/>
</dbReference>
<dbReference type="GO" id="GO:0120010">
    <property type="term" value="P:intermembrane phospholipid transfer"/>
    <property type="evidence" value="ECO:0007669"/>
    <property type="project" value="TreeGrafter"/>
</dbReference>
<name>A0A2P6ASZ2_9GAMM</name>
<comment type="similarity">
    <text evidence="1">Belongs to the MlaA family.</text>
</comment>
<evidence type="ECO:0000256" key="1">
    <source>
        <dbReference type="ARBA" id="ARBA00010634"/>
    </source>
</evidence>
<dbReference type="PANTHER" id="PTHR30035">
    <property type="entry name" value="LIPOPROTEIN VACJ-RELATED"/>
    <property type="match status" value="1"/>
</dbReference>
<organism evidence="4 5">
    <name type="scientific">Amnimonas aquatica</name>
    <dbReference type="NCBI Taxonomy" id="2094561"/>
    <lineage>
        <taxon>Bacteria</taxon>
        <taxon>Pseudomonadati</taxon>
        <taxon>Pseudomonadota</taxon>
        <taxon>Gammaproteobacteria</taxon>
        <taxon>Moraxellales</taxon>
        <taxon>Moraxellaceae</taxon>
        <taxon>Amnimonas</taxon>
    </lineage>
</organism>